<dbReference type="GO" id="GO:0015562">
    <property type="term" value="F:efflux transmembrane transporter activity"/>
    <property type="evidence" value="ECO:0007669"/>
    <property type="project" value="TreeGrafter"/>
</dbReference>
<dbReference type="Gene3D" id="2.40.50.100">
    <property type="match status" value="1"/>
</dbReference>
<dbReference type="EMBL" id="CAOS01000003">
    <property type="protein sequence ID" value="CCO07529.1"/>
    <property type="molecule type" value="Genomic_DNA"/>
</dbReference>
<dbReference type="GO" id="GO:1990281">
    <property type="term" value="C:efflux pump complex"/>
    <property type="evidence" value="ECO:0007669"/>
    <property type="project" value="TreeGrafter"/>
</dbReference>
<dbReference type="Gene3D" id="2.40.30.170">
    <property type="match status" value="1"/>
</dbReference>
<dbReference type="Pfam" id="PF25989">
    <property type="entry name" value="YknX_C"/>
    <property type="match status" value="1"/>
</dbReference>
<dbReference type="NCBIfam" id="TIGR01730">
    <property type="entry name" value="RND_mfp"/>
    <property type="match status" value="1"/>
</dbReference>
<dbReference type="SUPFAM" id="SSF111369">
    <property type="entry name" value="HlyD-like secretion proteins"/>
    <property type="match status" value="1"/>
</dbReference>
<dbReference type="Gene3D" id="1.10.287.470">
    <property type="entry name" value="Helix hairpin bin"/>
    <property type="match status" value="1"/>
</dbReference>
<organism evidence="5 6">
    <name type="scientific">Desulforamulus hydrothermalis Lam5 = DSM 18033</name>
    <dbReference type="NCBI Taxonomy" id="1121428"/>
    <lineage>
        <taxon>Bacteria</taxon>
        <taxon>Bacillati</taxon>
        <taxon>Bacillota</taxon>
        <taxon>Clostridia</taxon>
        <taxon>Eubacteriales</taxon>
        <taxon>Peptococcaceae</taxon>
        <taxon>Desulforamulus</taxon>
    </lineage>
</organism>
<comment type="caution">
    <text evidence="5">The sequence shown here is derived from an EMBL/GenBank/DDBJ whole genome shotgun (WGS) entry which is preliminary data.</text>
</comment>
<dbReference type="InterPro" id="IPR058637">
    <property type="entry name" value="YknX-like_C"/>
</dbReference>
<reference evidence="5 6" key="1">
    <citation type="journal article" date="2013" name="Genome Announc.">
        <title>Genome Sequence of the Sulfate-Reducing Bacterium Desulfotomaculum hydrothermale Lam5(T).</title>
        <authorList>
            <person name="Amin O."/>
            <person name="Fardeau M.L."/>
            <person name="Valette O."/>
            <person name="Hirschler-Rea A."/>
            <person name="Barbe V."/>
            <person name="Medigue C."/>
            <person name="Vacherie B."/>
            <person name="Ollivier B."/>
            <person name="Bertin P.N."/>
            <person name="Dolla A."/>
        </authorList>
    </citation>
    <scope>NUCLEOTIDE SEQUENCE [LARGE SCALE GENOMIC DNA]</scope>
    <source>
        <strain evidence="6">Lam5 / DSM 18033</strain>
    </source>
</reference>
<dbReference type="Pfam" id="PF25954">
    <property type="entry name" value="Beta-barrel_RND_2"/>
    <property type="match status" value="1"/>
</dbReference>
<comment type="similarity">
    <text evidence="1">Belongs to the membrane fusion protein (MFP) (TC 8.A.1) family.</text>
</comment>
<evidence type="ECO:0000259" key="4">
    <source>
        <dbReference type="Pfam" id="PF25989"/>
    </source>
</evidence>
<feature type="domain" description="CusB-like beta-barrel" evidence="2">
    <location>
        <begin position="212"/>
        <end position="287"/>
    </location>
</feature>
<dbReference type="InterPro" id="IPR058647">
    <property type="entry name" value="BSH_CzcB-like"/>
</dbReference>
<evidence type="ECO:0000313" key="5">
    <source>
        <dbReference type="EMBL" id="CCO07529.1"/>
    </source>
</evidence>
<dbReference type="PANTHER" id="PTHR30469">
    <property type="entry name" value="MULTIDRUG RESISTANCE PROTEIN MDTA"/>
    <property type="match status" value="1"/>
</dbReference>
<evidence type="ECO:0000259" key="3">
    <source>
        <dbReference type="Pfam" id="PF25973"/>
    </source>
</evidence>
<dbReference type="OrthoDB" id="5392603at2"/>
<dbReference type="InterPro" id="IPR006143">
    <property type="entry name" value="RND_pump_MFP"/>
</dbReference>
<protein>
    <submittedName>
        <fullName evidence="5">Efflux transporter, RND family, MFP subunit</fullName>
    </submittedName>
</protein>
<proteinExistence type="inferred from homology"/>
<dbReference type="STRING" id="1121428.DESHY_110475"/>
<dbReference type="Pfam" id="PF25973">
    <property type="entry name" value="BSH_CzcB"/>
    <property type="match status" value="1"/>
</dbReference>
<sequence>MKGKWKLWLVPVLAVVALAAFKGGGLWGKNESPREIPVPKVVVAAAARVKMDHAISLTGNLEAYRQAVIHAKVAGRVSRVAVQNGQPVTAGQPLVQLETSDFANTLAVNEAALKKAAAALAMARADYHRFQELHKQAAVSDKEFEGVTAAWHMAEADAAAAAAAVNAAREALQNATVTSPISGLVANRDVKVGQMVSPQGAPLMTVEDIASVYVVVNIEQQDLARVKPGLKADVTVDAYGDQVFKGVVEVINPVAKQGARVFETKIKVANPEYLLKPGMFARVQLKTGEAVNTLVVPQAALTTKQGMYFVFVPEGNRVKRQQVEIGQIINQSVEIKKGLTEGQQVVITNVNKLKDQDRVEIAR</sequence>
<dbReference type="InterPro" id="IPR058792">
    <property type="entry name" value="Beta-barrel_RND_2"/>
</dbReference>
<accession>K8DXX4</accession>
<dbReference type="FunFam" id="2.40.30.170:FF:000010">
    <property type="entry name" value="Efflux RND transporter periplasmic adaptor subunit"/>
    <property type="match status" value="1"/>
</dbReference>
<feature type="domain" description="CzcB-like barrel-sandwich hybrid" evidence="3">
    <location>
        <begin position="66"/>
        <end position="199"/>
    </location>
</feature>
<dbReference type="Proteomes" id="UP000009315">
    <property type="component" value="Unassembled WGS sequence"/>
</dbReference>
<dbReference type="AlphaFoldDB" id="K8DXX4"/>
<evidence type="ECO:0000256" key="1">
    <source>
        <dbReference type="ARBA" id="ARBA00009477"/>
    </source>
</evidence>
<keyword evidence="6" id="KW-1185">Reference proteome</keyword>
<dbReference type="Gene3D" id="2.40.420.20">
    <property type="match status" value="1"/>
</dbReference>
<evidence type="ECO:0000259" key="2">
    <source>
        <dbReference type="Pfam" id="PF25954"/>
    </source>
</evidence>
<evidence type="ECO:0000313" key="6">
    <source>
        <dbReference type="Proteomes" id="UP000009315"/>
    </source>
</evidence>
<dbReference type="RefSeq" id="WP_008410440.1">
    <property type="nucleotide sequence ID" value="NZ_CAOS01000003.1"/>
</dbReference>
<gene>
    <name evidence="5" type="ORF">DESHY_110475</name>
</gene>
<name>K8DXX4_9FIRM</name>
<dbReference type="eggNOG" id="COG0845">
    <property type="taxonomic scope" value="Bacteria"/>
</dbReference>
<feature type="domain" description="YknX-like C-terminal permuted SH3-like" evidence="4">
    <location>
        <begin position="294"/>
        <end position="360"/>
    </location>
</feature>